<dbReference type="EMBL" id="CCCS020000037">
    <property type="protein sequence ID" value="CDQ10881.1"/>
    <property type="molecule type" value="Genomic_DNA"/>
</dbReference>
<evidence type="ECO:0000313" key="2">
    <source>
        <dbReference type="EMBL" id="SMH66020.1"/>
    </source>
</evidence>
<reference evidence="1" key="2">
    <citation type="submission" date="2014-07" db="EMBL/GenBank/DDBJ databases">
        <title>Initial genome analysis of the psychrotolerant acidophile Acidithiobacillus ferrivorans CF27: insights into iron and sulfur oxidation pathways and into biofilm formation.</title>
        <authorList>
            <person name="Talla E."/>
            <person name="Hedrich S."/>
            <person name="Mangenot S."/>
            <person name="Ji B."/>
            <person name="Johnson D.B."/>
            <person name="Barbe V."/>
            <person name="Bonnefoy V."/>
        </authorList>
    </citation>
    <scope>NUCLEOTIDE SEQUENCE [LARGE SCALE GENOMIC DNA]</scope>
    <source>
        <strain evidence="1">CF27</strain>
    </source>
</reference>
<reference evidence="2 3" key="3">
    <citation type="submission" date="2017-03" db="EMBL/GenBank/DDBJ databases">
        <authorList>
            <person name="Regsiter A."/>
            <person name="William W."/>
        </authorList>
    </citation>
    <scope>NUCLEOTIDE SEQUENCE [LARGE SCALE GENOMIC DNA]</scope>
    <source>
        <strain evidence="2">PRJEB5721</strain>
    </source>
</reference>
<organism evidence="1">
    <name type="scientific">Acidithiobacillus ferrivorans</name>
    <dbReference type="NCBI Taxonomy" id="160808"/>
    <lineage>
        <taxon>Bacteria</taxon>
        <taxon>Pseudomonadati</taxon>
        <taxon>Pseudomonadota</taxon>
        <taxon>Acidithiobacillia</taxon>
        <taxon>Acidithiobacillales</taxon>
        <taxon>Acidithiobacillaceae</taxon>
        <taxon>Acidithiobacillus</taxon>
    </lineage>
</organism>
<keyword evidence="3" id="KW-1185">Reference proteome</keyword>
<dbReference type="AlphaFoldDB" id="A0A060URF4"/>
<name>A0A060URF4_9PROT</name>
<dbReference type="EMBL" id="LT841305">
    <property type="protein sequence ID" value="SMH66020.1"/>
    <property type="molecule type" value="Genomic_DNA"/>
</dbReference>
<reference evidence="1" key="1">
    <citation type="submission" date="2014-03" db="EMBL/GenBank/DDBJ databases">
        <authorList>
            <person name="Genoscope - CEA"/>
        </authorList>
    </citation>
    <scope>NUCLEOTIDE SEQUENCE [LARGE SCALE GENOMIC DNA]</scope>
    <source>
        <strain evidence="1">CF27</strain>
    </source>
</reference>
<evidence type="ECO:0000313" key="3">
    <source>
        <dbReference type="Proteomes" id="UP000193925"/>
    </source>
</evidence>
<protein>
    <submittedName>
        <fullName evidence="1">Uncharacterized protein</fullName>
    </submittedName>
</protein>
<proteinExistence type="predicted"/>
<accession>A0A060URF4</accession>
<gene>
    <name evidence="2" type="ORF">AFERRI_20809</name>
    <name evidence="1" type="ORF">AFERRI_420179</name>
</gene>
<sequence length="61" mass="7036">MAKLRQVINLKVRIMSLVYTQSCLPRSGDQPKGINPWGLMPRHKSGPAIRRRCFLRSSRET</sequence>
<evidence type="ECO:0000313" key="1">
    <source>
        <dbReference type="EMBL" id="CDQ10881.1"/>
    </source>
</evidence>
<dbReference type="Proteomes" id="UP000193925">
    <property type="component" value="Chromosome AFERRI"/>
</dbReference>